<comment type="caution">
    <text evidence="4">The sequence shown here is derived from an EMBL/GenBank/DDBJ whole genome shotgun (WGS) entry which is preliminary data.</text>
</comment>
<keyword evidence="5" id="KW-1185">Reference proteome</keyword>
<evidence type="ECO:0000256" key="2">
    <source>
        <dbReference type="SAM" id="Phobius"/>
    </source>
</evidence>
<gene>
    <name evidence="4" type="ORF">EXJ73_08265</name>
</gene>
<protein>
    <submittedName>
        <fullName evidence="4">DUF3426 domain-containing protein</fullName>
    </submittedName>
</protein>
<proteinExistence type="predicted"/>
<dbReference type="PRINTS" id="PR01217">
    <property type="entry name" value="PRICHEXTENSN"/>
</dbReference>
<keyword evidence="2" id="KW-0472">Membrane</keyword>
<dbReference type="Proteomes" id="UP001152766">
    <property type="component" value="Unassembled WGS sequence"/>
</dbReference>
<reference evidence="4" key="1">
    <citation type="submission" date="2019-02" db="EMBL/GenBank/DDBJ databases">
        <title>Draft genome of the type strain Pelomonas aquatica CCUG 52575T.</title>
        <authorList>
            <person name="Gomila M."/>
            <person name="Lalucat J."/>
        </authorList>
    </citation>
    <scope>NUCLEOTIDE SEQUENCE</scope>
    <source>
        <strain evidence="4">CCUG 52575</strain>
    </source>
</reference>
<keyword evidence="2" id="KW-0812">Transmembrane</keyword>
<evidence type="ECO:0000259" key="3">
    <source>
        <dbReference type="Pfam" id="PF13719"/>
    </source>
</evidence>
<feature type="region of interest" description="Disordered" evidence="1">
    <location>
        <begin position="53"/>
        <end position="105"/>
    </location>
</feature>
<accession>A0A9X4LLL3</accession>
<evidence type="ECO:0000256" key="1">
    <source>
        <dbReference type="SAM" id="MobiDB-lite"/>
    </source>
</evidence>
<name>A0A9X4LLL3_9BURK</name>
<feature type="transmembrane region" description="Helical" evidence="2">
    <location>
        <begin position="170"/>
        <end position="191"/>
    </location>
</feature>
<dbReference type="Pfam" id="PF11906">
    <property type="entry name" value="DUF3426"/>
    <property type="match status" value="1"/>
</dbReference>
<dbReference type="RefSeq" id="WP_268148886.1">
    <property type="nucleotide sequence ID" value="NZ_JAPPUW010000005.1"/>
</dbReference>
<sequence>MSLATRCTACGTIFRVVEDQLRVSDGWVRCGRCAEIFDARELLFDIERDTPPGWPAAFAAPTATVEPPPPPPPTQPPSPPPPAPAFESDWMPPPEPEPRTDALPTGWPAEVARQEPRWVEASAGQAPAPAAEAPAPMAAEPATAPPGTAMPEFMRRAESSARWNRPGMRVALALVSLLLAALLALQATLHFRDAIAALHPPMRGPLQSLCAAFGCDVKPWRRIEALSIDSTSLNPIGGSGYRLNLSLRNKTGVDVAAPWIELSLTDAGGTPLSRRVLGPEALSPALRQVNAESEQALSFNFSTGSQRVSGYSVNIFYP</sequence>
<organism evidence="4 5">
    <name type="scientific">Pelomonas aquatica</name>
    <dbReference type="NCBI Taxonomy" id="431058"/>
    <lineage>
        <taxon>Bacteria</taxon>
        <taxon>Pseudomonadati</taxon>
        <taxon>Pseudomonadota</taxon>
        <taxon>Betaproteobacteria</taxon>
        <taxon>Burkholderiales</taxon>
        <taxon>Sphaerotilaceae</taxon>
        <taxon>Roseateles</taxon>
    </lineage>
</organism>
<dbReference type="InterPro" id="IPR021834">
    <property type="entry name" value="DUF3426"/>
</dbReference>
<evidence type="ECO:0000313" key="5">
    <source>
        <dbReference type="Proteomes" id="UP001152766"/>
    </source>
</evidence>
<feature type="compositionally biased region" description="Low complexity" evidence="1">
    <location>
        <begin position="55"/>
        <end position="65"/>
    </location>
</feature>
<dbReference type="Pfam" id="PF13719">
    <property type="entry name" value="Zn_ribbon_5"/>
    <property type="match status" value="1"/>
</dbReference>
<dbReference type="InterPro" id="IPR011723">
    <property type="entry name" value="Znf/thioredoxin_put"/>
</dbReference>
<dbReference type="AlphaFoldDB" id="A0A9X4LLL3"/>
<evidence type="ECO:0000313" key="4">
    <source>
        <dbReference type="EMBL" id="MDG0862463.1"/>
    </source>
</evidence>
<feature type="compositionally biased region" description="Pro residues" evidence="1">
    <location>
        <begin position="66"/>
        <end position="84"/>
    </location>
</feature>
<dbReference type="EMBL" id="SGUG01000009">
    <property type="protein sequence ID" value="MDG0862463.1"/>
    <property type="molecule type" value="Genomic_DNA"/>
</dbReference>
<feature type="domain" description="Zinc finger/thioredoxin putative" evidence="3">
    <location>
        <begin position="3"/>
        <end position="39"/>
    </location>
</feature>
<keyword evidence="2" id="KW-1133">Transmembrane helix</keyword>
<dbReference type="NCBIfam" id="TIGR02098">
    <property type="entry name" value="MJ0042_CXXC"/>
    <property type="match status" value="1"/>
</dbReference>